<name>A0A067PB30_9AGAM</name>
<dbReference type="EMBL" id="KL197743">
    <property type="protein sequence ID" value="KDQ51934.1"/>
    <property type="molecule type" value="Genomic_DNA"/>
</dbReference>
<dbReference type="HOGENOM" id="CLU_2360029_0_0_1"/>
<keyword evidence="1" id="KW-0812">Transmembrane</keyword>
<accession>A0A067PB30</accession>
<evidence type="ECO:0000313" key="2">
    <source>
        <dbReference type="EMBL" id="KDQ51934.1"/>
    </source>
</evidence>
<evidence type="ECO:0000313" key="3">
    <source>
        <dbReference type="Proteomes" id="UP000027265"/>
    </source>
</evidence>
<keyword evidence="1" id="KW-0472">Membrane</keyword>
<proteinExistence type="predicted"/>
<protein>
    <submittedName>
        <fullName evidence="2">Uncharacterized protein</fullName>
    </submittedName>
</protein>
<dbReference type="AlphaFoldDB" id="A0A067PB30"/>
<reference evidence="3" key="1">
    <citation type="journal article" date="2014" name="Proc. Natl. Acad. Sci. U.S.A.">
        <title>Extensive sampling of basidiomycete genomes demonstrates inadequacy of the white-rot/brown-rot paradigm for wood decay fungi.</title>
        <authorList>
            <person name="Riley R."/>
            <person name="Salamov A.A."/>
            <person name="Brown D.W."/>
            <person name="Nagy L.G."/>
            <person name="Floudas D."/>
            <person name="Held B.W."/>
            <person name="Levasseur A."/>
            <person name="Lombard V."/>
            <person name="Morin E."/>
            <person name="Otillar R."/>
            <person name="Lindquist E.A."/>
            <person name="Sun H."/>
            <person name="LaButti K.M."/>
            <person name="Schmutz J."/>
            <person name="Jabbour D."/>
            <person name="Luo H."/>
            <person name="Baker S.E."/>
            <person name="Pisabarro A.G."/>
            <person name="Walton J.D."/>
            <person name="Blanchette R.A."/>
            <person name="Henrissat B."/>
            <person name="Martin F."/>
            <person name="Cullen D."/>
            <person name="Hibbett D.S."/>
            <person name="Grigoriev I.V."/>
        </authorList>
    </citation>
    <scope>NUCLEOTIDE SEQUENCE [LARGE SCALE GENOMIC DNA]</scope>
    <source>
        <strain evidence="3">MUCL 33604</strain>
    </source>
</reference>
<organism evidence="2 3">
    <name type="scientific">Jaapia argillacea MUCL 33604</name>
    <dbReference type="NCBI Taxonomy" id="933084"/>
    <lineage>
        <taxon>Eukaryota</taxon>
        <taxon>Fungi</taxon>
        <taxon>Dikarya</taxon>
        <taxon>Basidiomycota</taxon>
        <taxon>Agaricomycotina</taxon>
        <taxon>Agaricomycetes</taxon>
        <taxon>Agaricomycetidae</taxon>
        <taxon>Jaapiales</taxon>
        <taxon>Jaapiaceae</taxon>
        <taxon>Jaapia</taxon>
    </lineage>
</organism>
<keyword evidence="3" id="KW-1185">Reference proteome</keyword>
<sequence length="96" mass="10636">MIYPLQPTRSSAVSLISFPISPMLACIITPFALLLNKLVAPPVPFTLSSGVRGSNMQKRAIQHLRANVDSPTLTRSTHAPTVILRRPYSTLRNRRI</sequence>
<evidence type="ECO:0000256" key="1">
    <source>
        <dbReference type="SAM" id="Phobius"/>
    </source>
</evidence>
<feature type="transmembrane region" description="Helical" evidence="1">
    <location>
        <begin position="12"/>
        <end position="35"/>
    </location>
</feature>
<keyword evidence="1" id="KW-1133">Transmembrane helix</keyword>
<dbReference type="InParanoid" id="A0A067PB30"/>
<dbReference type="Proteomes" id="UP000027265">
    <property type="component" value="Unassembled WGS sequence"/>
</dbReference>
<gene>
    <name evidence="2" type="ORF">JAAARDRAFT_40544</name>
</gene>